<evidence type="ECO:0000256" key="2">
    <source>
        <dbReference type="ARBA" id="ARBA00022448"/>
    </source>
</evidence>
<comment type="subcellular location">
    <subcellularLocation>
        <location evidence="1">Cell membrane</location>
        <topology evidence="1">Multi-pass membrane protein</topology>
    </subcellularLocation>
</comment>
<dbReference type="InterPro" id="IPR036259">
    <property type="entry name" value="MFS_trans_sf"/>
</dbReference>
<dbReference type="SUPFAM" id="SSF103473">
    <property type="entry name" value="MFS general substrate transporter"/>
    <property type="match status" value="1"/>
</dbReference>
<keyword evidence="5 7" id="KW-1133">Transmembrane helix</keyword>
<feature type="domain" description="Major facilitator superfamily (MFS) profile" evidence="8">
    <location>
        <begin position="1"/>
        <end position="393"/>
    </location>
</feature>
<organism evidence="9 10">
    <name type="scientific">Jatrophihabitans lederbergiae</name>
    <dbReference type="NCBI Taxonomy" id="3075547"/>
    <lineage>
        <taxon>Bacteria</taxon>
        <taxon>Bacillati</taxon>
        <taxon>Actinomycetota</taxon>
        <taxon>Actinomycetes</taxon>
        <taxon>Jatrophihabitantales</taxon>
        <taxon>Jatrophihabitantaceae</taxon>
        <taxon>Jatrophihabitans</taxon>
    </lineage>
</organism>
<accession>A0ABU2JG72</accession>
<feature type="transmembrane region" description="Helical" evidence="7">
    <location>
        <begin position="336"/>
        <end position="357"/>
    </location>
</feature>
<evidence type="ECO:0000256" key="1">
    <source>
        <dbReference type="ARBA" id="ARBA00004651"/>
    </source>
</evidence>
<dbReference type="PANTHER" id="PTHR23517">
    <property type="entry name" value="RESISTANCE PROTEIN MDTM, PUTATIVE-RELATED-RELATED"/>
    <property type="match status" value="1"/>
</dbReference>
<keyword evidence="4 7" id="KW-0812">Transmembrane</keyword>
<protein>
    <submittedName>
        <fullName evidence="9">MFS transporter</fullName>
    </submittedName>
</protein>
<evidence type="ECO:0000259" key="8">
    <source>
        <dbReference type="PROSITE" id="PS50850"/>
    </source>
</evidence>
<gene>
    <name evidence="9" type="ORF">RM423_21600</name>
</gene>
<sequence>MFNRPVSFVVAGGAGAATLTAASAPSPLYPVYQRLWGFSAFTLTVIFAVYVFALLAALLTVGSLSDRVGRRPVASGALVLLALGMLLFTLAEGTGGLMAARIVQGFAVGAATGTITAMIMDSAPNPRVGSIVSSAVPSLGIAIGAVLAGALVQFAPLPRQLVFWILAVVYLVLAALVWLIPERARPESTSRESIWRSLLPSAGLPPATRPVFFALVPSIGATWALAGLYLSLGSSVLTTVLDVHSHFVVGIVLGVLFVSGVSGTIVSTVLPPQLREWFGYATLAVGVLVTIAAMLMSALPLYVIGSVVAGLGFGEVFRFAVNALGEAAPAAQRGEVFATMYIISYLAFSVPALAAGLAAEQFGLKPTAVTYGVLEVALVVIAMIAGHVQTHRRVGEKELQPGAATS</sequence>
<dbReference type="InterPro" id="IPR020846">
    <property type="entry name" value="MFS_dom"/>
</dbReference>
<feature type="transmembrane region" description="Helical" evidence="7">
    <location>
        <begin position="73"/>
        <end position="91"/>
    </location>
</feature>
<evidence type="ECO:0000256" key="6">
    <source>
        <dbReference type="ARBA" id="ARBA00023136"/>
    </source>
</evidence>
<keyword evidence="2" id="KW-0813">Transport</keyword>
<name>A0ABU2JG72_9ACTN</name>
<feature type="transmembrane region" description="Helical" evidence="7">
    <location>
        <begin position="161"/>
        <end position="181"/>
    </location>
</feature>
<evidence type="ECO:0000256" key="4">
    <source>
        <dbReference type="ARBA" id="ARBA00022692"/>
    </source>
</evidence>
<keyword evidence="6 7" id="KW-0472">Membrane</keyword>
<dbReference type="PROSITE" id="PS50850">
    <property type="entry name" value="MFS"/>
    <property type="match status" value="1"/>
</dbReference>
<evidence type="ECO:0000313" key="9">
    <source>
        <dbReference type="EMBL" id="MDT0263973.1"/>
    </source>
</evidence>
<keyword evidence="3" id="KW-1003">Cell membrane</keyword>
<evidence type="ECO:0000256" key="7">
    <source>
        <dbReference type="SAM" id="Phobius"/>
    </source>
</evidence>
<dbReference type="Proteomes" id="UP001183176">
    <property type="component" value="Unassembled WGS sequence"/>
</dbReference>
<dbReference type="RefSeq" id="WP_311425116.1">
    <property type="nucleotide sequence ID" value="NZ_JAVREH010000062.1"/>
</dbReference>
<feature type="transmembrane region" description="Helical" evidence="7">
    <location>
        <begin position="38"/>
        <end position="61"/>
    </location>
</feature>
<dbReference type="EMBL" id="JAVREH010000062">
    <property type="protein sequence ID" value="MDT0263973.1"/>
    <property type="molecule type" value="Genomic_DNA"/>
</dbReference>
<feature type="transmembrane region" description="Helical" evidence="7">
    <location>
        <begin position="247"/>
        <end position="270"/>
    </location>
</feature>
<evidence type="ECO:0000256" key="3">
    <source>
        <dbReference type="ARBA" id="ARBA00022475"/>
    </source>
</evidence>
<dbReference type="InterPro" id="IPR011701">
    <property type="entry name" value="MFS"/>
</dbReference>
<evidence type="ECO:0000256" key="5">
    <source>
        <dbReference type="ARBA" id="ARBA00022989"/>
    </source>
</evidence>
<feature type="transmembrane region" description="Helical" evidence="7">
    <location>
        <begin position="369"/>
        <end position="388"/>
    </location>
</feature>
<feature type="transmembrane region" description="Helical" evidence="7">
    <location>
        <begin position="131"/>
        <end position="155"/>
    </location>
</feature>
<comment type="caution">
    <text evidence="9">The sequence shown here is derived from an EMBL/GenBank/DDBJ whole genome shotgun (WGS) entry which is preliminary data.</text>
</comment>
<proteinExistence type="predicted"/>
<feature type="transmembrane region" description="Helical" evidence="7">
    <location>
        <begin position="302"/>
        <end position="324"/>
    </location>
</feature>
<feature type="transmembrane region" description="Helical" evidence="7">
    <location>
        <begin position="97"/>
        <end position="119"/>
    </location>
</feature>
<reference evidence="10" key="1">
    <citation type="submission" date="2023-07" db="EMBL/GenBank/DDBJ databases">
        <title>30 novel species of actinomycetes from the DSMZ collection.</title>
        <authorList>
            <person name="Nouioui I."/>
        </authorList>
    </citation>
    <scope>NUCLEOTIDE SEQUENCE [LARGE SCALE GENOMIC DNA]</scope>
    <source>
        <strain evidence="10">DSM 44399</strain>
    </source>
</reference>
<feature type="transmembrane region" description="Helical" evidence="7">
    <location>
        <begin position="277"/>
        <end position="296"/>
    </location>
</feature>
<evidence type="ECO:0000313" key="10">
    <source>
        <dbReference type="Proteomes" id="UP001183176"/>
    </source>
</evidence>
<feature type="transmembrane region" description="Helical" evidence="7">
    <location>
        <begin position="211"/>
        <end position="232"/>
    </location>
</feature>
<dbReference type="Gene3D" id="1.20.1250.20">
    <property type="entry name" value="MFS general substrate transporter like domains"/>
    <property type="match status" value="1"/>
</dbReference>
<dbReference type="Pfam" id="PF07690">
    <property type="entry name" value="MFS_1"/>
    <property type="match status" value="1"/>
</dbReference>
<dbReference type="PANTHER" id="PTHR23517:SF13">
    <property type="entry name" value="MAJOR FACILITATOR SUPERFAMILY MFS_1"/>
    <property type="match status" value="1"/>
</dbReference>
<keyword evidence="10" id="KW-1185">Reference proteome</keyword>
<dbReference type="InterPro" id="IPR050171">
    <property type="entry name" value="MFS_Transporters"/>
</dbReference>